<feature type="transmembrane region" description="Helical" evidence="1">
    <location>
        <begin position="117"/>
        <end position="134"/>
    </location>
</feature>
<feature type="transmembrane region" description="Helical" evidence="1">
    <location>
        <begin position="154"/>
        <end position="172"/>
    </location>
</feature>
<dbReference type="EMBL" id="CP051680">
    <property type="protein sequence ID" value="QJD86100.1"/>
    <property type="molecule type" value="Genomic_DNA"/>
</dbReference>
<reference evidence="2 3" key="1">
    <citation type="submission" date="2020-04" db="EMBL/GenBank/DDBJ databases">
        <title>Genome sequencing of novel species.</title>
        <authorList>
            <person name="Heo J."/>
            <person name="Kim S.-J."/>
            <person name="Kim J.-S."/>
            <person name="Hong S.-B."/>
            <person name="Kwon S.-W."/>
        </authorList>
    </citation>
    <scope>NUCLEOTIDE SEQUENCE [LARGE SCALE GENOMIC DNA]</scope>
    <source>
        <strain evidence="2 3">MFER-1</strain>
    </source>
</reference>
<dbReference type="Pfam" id="PF11193">
    <property type="entry name" value="DUF2812"/>
    <property type="match status" value="1"/>
</dbReference>
<organism evidence="2 3">
    <name type="scientific">Cohnella herbarum</name>
    <dbReference type="NCBI Taxonomy" id="2728023"/>
    <lineage>
        <taxon>Bacteria</taxon>
        <taxon>Bacillati</taxon>
        <taxon>Bacillota</taxon>
        <taxon>Bacilli</taxon>
        <taxon>Bacillales</taxon>
        <taxon>Paenibacillaceae</taxon>
        <taxon>Cohnella</taxon>
    </lineage>
</organism>
<name>A0A7Z2VNI1_9BACL</name>
<accession>A0A7Z2VNI1</accession>
<keyword evidence="3" id="KW-1185">Reference proteome</keyword>
<dbReference type="AlphaFoldDB" id="A0A7Z2VNI1"/>
<keyword evidence="1" id="KW-0472">Membrane</keyword>
<evidence type="ECO:0000256" key="1">
    <source>
        <dbReference type="SAM" id="Phobius"/>
    </source>
</evidence>
<keyword evidence="1" id="KW-0812">Transmembrane</keyword>
<proteinExistence type="predicted"/>
<evidence type="ECO:0000313" key="2">
    <source>
        <dbReference type="EMBL" id="QJD86100.1"/>
    </source>
</evidence>
<sequence>MAKNKRYTMSGGLAFTEQGDMNKLSRLAAKGWLLDSFAFAGYTLRRGEPRQLTYCVDYNDVSPSELDDYIELFEASGWTRVCSSGNIHVFSAVPGTKPIYTDNETRHEKYRRSVRKFQTFLIVPFLTVIAFILMQLSPSSGGEATVLENICKTAWLIGVTLSVPILMTYVAFRIRLSRVKP</sequence>
<protein>
    <submittedName>
        <fullName evidence="2">DUF2812 domain-containing protein</fullName>
    </submittedName>
</protein>
<dbReference type="KEGG" id="cheb:HH215_24940"/>
<dbReference type="Proteomes" id="UP000502248">
    <property type="component" value="Chromosome"/>
</dbReference>
<keyword evidence="1" id="KW-1133">Transmembrane helix</keyword>
<dbReference type="InterPro" id="IPR021359">
    <property type="entry name" value="DUF2812"/>
</dbReference>
<dbReference type="RefSeq" id="WP_169282352.1">
    <property type="nucleotide sequence ID" value="NZ_CP051680.1"/>
</dbReference>
<gene>
    <name evidence="2" type="ORF">HH215_24940</name>
</gene>
<evidence type="ECO:0000313" key="3">
    <source>
        <dbReference type="Proteomes" id="UP000502248"/>
    </source>
</evidence>